<dbReference type="PROSITE" id="PS50102">
    <property type="entry name" value="RRM"/>
    <property type="match status" value="1"/>
</dbReference>
<sequence>MPPQLKPITSSVLYVGSIPFDWDEETVKSVVCGSGNIVDVRLGYDFEGKNKGFCFVEYQNTQEAQKAAPLLSSILIHQAQGFPKRLKIEGSKEAYKGNSAPPEARRVLPLNRNKLPNYVQLPPAMVGSSSPALGSTSVPFLGRTNSPLPSTPIPTNSMTVPTAQSFNPSLPQGGPTETVPMKFTQATKTYPCPPTLPFATPDNINATLSKIQPVQLIQFLANLKNALQTDPSRAQDLYQMNPEFAVCAAQVLLLMGFVDNDVLTSKSVSSTPQPSSQQLYPQPQYQQGSPSTYSSHQQMGPGTGWSKLPIETQNALRNMDAQSVEKALEFVNMTEEYFKRLSYHEKTRINQIRQQLGVITYPV</sequence>
<dbReference type="Pfam" id="PF14327">
    <property type="entry name" value="CSTF2_hinge"/>
    <property type="match status" value="1"/>
</dbReference>
<dbReference type="OrthoDB" id="272703at2759"/>
<keyword evidence="1" id="KW-0694">RNA-binding</keyword>
<dbReference type="Gene3D" id="3.30.70.330">
    <property type="match status" value="1"/>
</dbReference>
<accession>A0A8X7NRZ1</accession>
<dbReference type="InterPro" id="IPR000504">
    <property type="entry name" value="RRM_dom"/>
</dbReference>
<organism evidence="4 5">
    <name type="scientific">Candida parapsilosis</name>
    <name type="common">Yeast</name>
    <dbReference type="NCBI Taxonomy" id="5480"/>
    <lineage>
        <taxon>Eukaryota</taxon>
        <taxon>Fungi</taxon>
        <taxon>Dikarya</taxon>
        <taxon>Ascomycota</taxon>
        <taxon>Saccharomycotina</taxon>
        <taxon>Pichiomycetes</taxon>
        <taxon>Debaryomycetaceae</taxon>
        <taxon>Candida/Lodderomyces clade</taxon>
        <taxon>Candida</taxon>
    </lineage>
</organism>
<dbReference type="Proteomes" id="UP000590412">
    <property type="component" value="Unassembled WGS sequence"/>
</dbReference>
<evidence type="ECO:0000259" key="3">
    <source>
        <dbReference type="PROSITE" id="PS50102"/>
    </source>
</evidence>
<dbReference type="InterPro" id="IPR012677">
    <property type="entry name" value="Nucleotide-bd_a/b_plait_sf"/>
</dbReference>
<protein>
    <submittedName>
        <fullName evidence="4">Hinge domain of cleavage stimulation factor subunit 2 family protein</fullName>
    </submittedName>
</protein>
<evidence type="ECO:0000256" key="1">
    <source>
        <dbReference type="PROSITE-ProRule" id="PRU00176"/>
    </source>
</evidence>
<feature type="domain" description="RRM" evidence="3">
    <location>
        <begin position="11"/>
        <end position="93"/>
    </location>
</feature>
<dbReference type="PANTHER" id="PTHR45735:SF2">
    <property type="entry name" value="CLEAVAGE STIMULATION FACTOR SUBUNIT 2"/>
    <property type="match status" value="1"/>
</dbReference>
<dbReference type="Pfam" id="PF00076">
    <property type="entry name" value="RRM_1"/>
    <property type="match status" value="1"/>
</dbReference>
<reference evidence="4" key="1">
    <citation type="submission" date="2020-03" db="EMBL/GenBank/DDBJ databases">
        <title>FDA dAtabase for Regulatory Grade micrObial Sequences (FDA-ARGOS): Supporting development and validation of Infectious Disease Dx tests.</title>
        <authorList>
            <person name="Campos J."/>
            <person name="Goldberg B."/>
            <person name="Tallon L."/>
            <person name="Sadzewicz L."/>
            <person name="Vavikolanu K."/>
            <person name="Mehta A."/>
            <person name="Aluvathingal J."/>
            <person name="Nadendla S."/>
            <person name="Nandy P."/>
            <person name="Geyer C."/>
            <person name="Yan Y."/>
            <person name="Sichtig H."/>
        </authorList>
    </citation>
    <scope>NUCLEOTIDE SEQUENCE [LARGE SCALE GENOMIC DNA]</scope>
    <source>
        <strain evidence="4">FDAARGOS_652</strain>
    </source>
</reference>
<dbReference type="InterPro" id="IPR025742">
    <property type="entry name" value="CSTF2_hinge"/>
</dbReference>
<proteinExistence type="predicted"/>
<evidence type="ECO:0000256" key="2">
    <source>
        <dbReference type="SAM" id="MobiDB-lite"/>
    </source>
</evidence>
<dbReference type="EMBL" id="JABWAB010000001">
    <property type="protein sequence ID" value="KAF6058539.1"/>
    <property type="molecule type" value="Genomic_DNA"/>
</dbReference>
<dbReference type="AlphaFoldDB" id="A0A8X7NRZ1"/>
<dbReference type="Gene3D" id="1.25.40.630">
    <property type="match status" value="1"/>
</dbReference>
<dbReference type="GO" id="GO:0005847">
    <property type="term" value="C:mRNA cleavage and polyadenylation specificity factor complex"/>
    <property type="evidence" value="ECO:0007669"/>
    <property type="project" value="TreeGrafter"/>
</dbReference>
<name>A0A8X7NRZ1_CANPA</name>
<dbReference type="InterPro" id="IPR035979">
    <property type="entry name" value="RBD_domain_sf"/>
</dbReference>
<dbReference type="GO" id="GO:0003729">
    <property type="term" value="F:mRNA binding"/>
    <property type="evidence" value="ECO:0007669"/>
    <property type="project" value="TreeGrafter"/>
</dbReference>
<evidence type="ECO:0000313" key="5">
    <source>
        <dbReference type="Proteomes" id="UP000590412"/>
    </source>
</evidence>
<dbReference type="PANTHER" id="PTHR45735">
    <property type="entry name" value="CLEAVAGE STIMULATION FACTOR SUBUNIT 2"/>
    <property type="match status" value="1"/>
</dbReference>
<dbReference type="CDD" id="cd00590">
    <property type="entry name" value="RRM_SF"/>
    <property type="match status" value="1"/>
</dbReference>
<gene>
    <name evidence="4" type="ORF">FOB60_000121</name>
</gene>
<feature type="compositionally biased region" description="Low complexity" evidence="2">
    <location>
        <begin position="266"/>
        <end position="295"/>
    </location>
</feature>
<evidence type="ECO:0000313" key="4">
    <source>
        <dbReference type="EMBL" id="KAF6058539.1"/>
    </source>
</evidence>
<dbReference type="SUPFAM" id="SSF54928">
    <property type="entry name" value="RNA-binding domain, RBD"/>
    <property type="match status" value="1"/>
</dbReference>
<comment type="caution">
    <text evidence="4">The sequence shown here is derived from an EMBL/GenBank/DDBJ whole genome shotgun (WGS) entry which is preliminary data.</text>
</comment>
<dbReference type="SMART" id="SM00360">
    <property type="entry name" value="RRM"/>
    <property type="match status" value="1"/>
</dbReference>
<feature type="region of interest" description="Disordered" evidence="2">
    <location>
        <begin position="266"/>
        <end position="307"/>
    </location>
</feature>